<name>A0A838YRG5_9GAMM</name>
<evidence type="ECO:0000313" key="3">
    <source>
        <dbReference type="Proteomes" id="UP000585327"/>
    </source>
</evidence>
<gene>
    <name evidence="2" type="ORF">H2021_01820</name>
</gene>
<dbReference type="Proteomes" id="UP000585327">
    <property type="component" value="Unassembled WGS sequence"/>
</dbReference>
<evidence type="ECO:0000259" key="1">
    <source>
        <dbReference type="Pfam" id="PF14347"/>
    </source>
</evidence>
<evidence type="ECO:0000313" key="2">
    <source>
        <dbReference type="EMBL" id="MBA4723931.1"/>
    </source>
</evidence>
<accession>A0A838YRG5</accession>
<feature type="domain" description="DUF4399" evidence="1">
    <location>
        <begin position="44"/>
        <end position="147"/>
    </location>
</feature>
<dbReference type="EMBL" id="JACETM010000011">
    <property type="protein sequence ID" value="MBA4723931.1"/>
    <property type="molecule type" value="Genomic_DNA"/>
</dbReference>
<proteinExistence type="predicted"/>
<comment type="caution">
    <text evidence="2">The sequence shown here is derived from an EMBL/GenBank/DDBJ whole genome shotgun (WGS) entry which is preliminary data.</text>
</comment>
<organism evidence="2 3">
    <name type="scientific">SAR86 cluster bacterium</name>
    <dbReference type="NCBI Taxonomy" id="2030880"/>
    <lineage>
        <taxon>Bacteria</taxon>
        <taxon>Pseudomonadati</taxon>
        <taxon>Pseudomonadota</taxon>
        <taxon>Gammaproteobacteria</taxon>
        <taxon>SAR86 cluster</taxon>
    </lineage>
</organism>
<protein>
    <submittedName>
        <fullName evidence="2">DUF4399 domain-containing protein</fullName>
    </submittedName>
</protein>
<sequence length="151" mass="16331">MGAVIVSAAVATANDRAECGEKRPRVFIASPRDGFVSEKTSVKVVFGSENVQIVPAGVVNEFEEDKCFAVGHHHLLVDSEDYPTSWIPFDDNHLHFGKGQTEAVIELEPGTHTLQLVLGNPIHNASFSINNFAGQGPFVSKKITIEVTSSE</sequence>
<dbReference type="InterPro" id="IPR025512">
    <property type="entry name" value="DUF4399"/>
</dbReference>
<dbReference type="Pfam" id="PF14347">
    <property type="entry name" value="DUF4399"/>
    <property type="match status" value="1"/>
</dbReference>
<reference evidence="2 3" key="1">
    <citation type="submission" date="2020-06" db="EMBL/GenBank/DDBJ databases">
        <title>Dysbiosis in marine aquaculture revealed through microbiome analysis: reverse ecology for environmental sustainability.</title>
        <authorList>
            <person name="Haro-Moreno J.M."/>
            <person name="Coutinho F.H."/>
            <person name="Zaragoza-Solas A."/>
            <person name="Picazo A."/>
            <person name="Almagro-Moreno S."/>
            <person name="Lopez-Perez M."/>
        </authorList>
    </citation>
    <scope>NUCLEOTIDE SEQUENCE [LARGE SCALE GENOMIC DNA]</scope>
    <source>
        <strain evidence="2">MCMED-G42</strain>
    </source>
</reference>
<dbReference type="AlphaFoldDB" id="A0A838YRG5"/>